<evidence type="ECO:0000256" key="2">
    <source>
        <dbReference type="ARBA" id="ARBA00004824"/>
    </source>
</evidence>
<sequence>MKTVYVDGKFLPWDKAMIPVDDLAVLRGYAVCDIIRTIGGRPYCLDAHIDRFLSSAEKIGLTPAWTQEEIKEIVFNLIEKNDPMDEANIRILLTGGSSPDFFNPVGTPRLLILMTDLPALPAHWYTKGIKVITFAQQRVLPDAKITNYIPAVLALKQARAHDAVEAIYITQDKMVLEGTTSNLFALIDGTLVTPAKGVLKGITRSIVLSLGKKLFPVSEQDLSLDTLLSASELFITGTNKGIVPVIQVDDSIIGSGMPGPGTRALMSAMADQQANGCDSPPVRGM</sequence>
<organism evidence="11 12">
    <name type="scientific">Desulfobacter postgatei</name>
    <dbReference type="NCBI Taxonomy" id="2293"/>
    <lineage>
        <taxon>Bacteria</taxon>
        <taxon>Pseudomonadati</taxon>
        <taxon>Thermodesulfobacteriota</taxon>
        <taxon>Desulfobacteria</taxon>
        <taxon>Desulfobacterales</taxon>
        <taxon>Desulfobacteraceae</taxon>
        <taxon>Desulfobacter</taxon>
    </lineage>
</organism>
<keyword evidence="11" id="KW-0032">Aminotransferase</keyword>
<dbReference type="PANTHER" id="PTHR42743:SF11">
    <property type="entry name" value="AMINODEOXYCHORISMATE LYASE"/>
    <property type="match status" value="1"/>
</dbReference>
<dbReference type="InterPro" id="IPR001544">
    <property type="entry name" value="Aminotrans_IV"/>
</dbReference>
<dbReference type="InterPro" id="IPR050571">
    <property type="entry name" value="Class-IV_PLP-Dep_Aminotrnsfr"/>
</dbReference>
<comment type="caution">
    <text evidence="11">The sequence shown here is derived from an EMBL/GenBank/DDBJ whole genome shotgun (WGS) entry which is preliminary data.</text>
</comment>
<comment type="catalytic activity">
    <reaction evidence="10">
        <text>L-leucine + 2-oxoglutarate = 4-methyl-2-oxopentanoate + L-glutamate</text>
        <dbReference type="Rhea" id="RHEA:18321"/>
        <dbReference type="ChEBI" id="CHEBI:16810"/>
        <dbReference type="ChEBI" id="CHEBI:17865"/>
        <dbReference type="ChEBI" id="CHEBI:29985"/>
        <dbReference type="ChEBI" id="CHEBI:57427"/>
        <dbReference type="EC" id="2.6.1.42"/>
    </reaction>
</comment>
<evidence type="ECO:0000313" key="12">
    <source>
        <dbReference type="Proteomes" id="UP000231203"/>
    </source>
</evidence>
<evidence type="ECO:0000256" key="3">
    <source>
        <dbReference type="ARBA" id="ARBA00004931"/>
    </source>
</evidence>
<keyword evidence="11" id="KW-0808">Transferase</keyword>
<comment type="pathway">
    <text evidence="3">Amino-acid biosynthesis; L-valine biosynthesis; L-valine from pyruvate: step 4/4.</text>
</comment>
<dbReference type="SUPFAM" id="SSF56752">
    <property type="entry name" value="D-aminoacid aminotransferase-like PLP-dependent enzymes"/>
    <property type="match status" value="1"/>
</dbReference>
<dbReference type="InterPro" id="IPR043132">
    <property type="entry name" value="BCAT-like_C"/>
</dbReference>
<comment type="pathway">
    <text evidence="4">Amino-acid biosynthesis; L-leucine biosynthesis; L-leucine from 3-methyl-2-oxobutanoate: step 4/4.</text>
</comment>
<reference evidence="11 12" key="1">
    <citation type="submission" date="2017-10" db="EMBL/GenBank/DDBJ databases">
        <title>Novel microbial diversity and functional potential in the marine mammal oral microbiome.</title>
        <authorList>
            <person name="Dudek N.K."/>
            <person name="Sun C.L."/>
            <person name="Burstein D."/>
            <person name="Kantor R.S."/>
            <person name="Aliaga Goltsman D.S."/>
            <person name="Bik E.M."/>
            <person name="Thomas B.C."/>
            <person name="Banfield J.F."/>
            <person name="Relman D.A."/>
        </authorList>
    </citation>
    <scope>NUCLEOTIDE SEQUENCE [LARGE SCALE GENOMIC DNA]</scope>
    <source>
        <strain evidence="11">DOLJORAL78_47_202</strain>
    </source>
</reference>
<dbReference type="EMBL" id="PDTI01000048">
    <property type="protein sequence ID" value="PIE62373.1"/>
    <property type="molecule type" value="Genomic_DNA"/>
</dbReference>
<name>A0A2G6MQK3_9BACT</name>
<dbReference type="GO" id="GO:0008652">
    <property type="term" value="P:amino acid biosynthetic process"/>
    <property type="evidence" value="ECO:0007669"/>
    <property type="project" value="UniProtKB-ARBA"/>
</dbReference>
<dbReference type="Gene3D" id="3.30.470.10">
    <property type="match status" value="1"/>
</dbReference>
<dbReference type="InterPro" id="IPR043131">
    <property type="entry name" value="BCAT-like_N"/>
</dbReference>
<dbReference type="InterPro" id="IPR036038">
    <property type="entry name" value="Aminotransferase-like"/>
</dbReference>
<evidence type="ECO:0000256" key="10">
    <source>
        <dbReference type="ARBA" id="ARBA00049229"/>
    </source>
</evidence>
<comment type="cofactor">
    <cofactor evidence="1">
        <name>pyridoxal 5'-phosphate</name>
        <dbReference type="ChEBI" id="CHEBI:597326"/>
    </cofactor>
</comment>
<comment type="catalytic activity">
    <reaction evidence="9">
        <text>L-isoleucine + 2-oxoglutarate = (S)-3-methyl-2-oxopentanoate + L-glutamate</text>
        <dbReference type="Rhea" id="RHEA:24801"/>
        <dbReference type="ChEBI" id="CHEBI:16810"/>
        <dbReference type="ChEBI" id="CHEBI:29985"/>
        <dbReference type="ChEBI" id="CHEBI:35146"/>
        <dbReference type="ChEBI" id="CHEBI:58045"/>
        <dbReference type="EC" id="2.6.1.42"/>
    </reaction>
</comment>
<dbReference type="AlphaFoldDB" id="A0A2G6MQK3"/>
<evidence type="ECO:0000256" key="4">
    <source>
        <dbReference type="ARBA" id="ARBA00005072"/>
    </source>
</evidence>
<dbReference type="FunFam" id="3.20.10.10:FF:000002">
    <property type="entry name" value="D-alanine aminotransferase"/>
    <property type="match status" value="1"/>
</dbReference>
<comment type="pathway">
    <text evidence="2">Amino-acid biosynthesis; L-isoleucine biosynthesis; L-isoleucine from 2-oxobutanoate: step 4/4.</text>
</comment>
<comment type="similarity">
    <text evidence="5">Belongs to the class-IV pyridoxal-phosphate-dependent aminotransferase family.</text>
</comment>
<evidence type="ECO:0000256" key="8">
    <source>
        <dbReference type="ARBA" id="ARBA00048212"/>
    </source>
</evidence>
<gene>
    <name evidence="11" type="ORF">CSA25_05460</name>
</gene>
<evidence type="ECO:0000313" key="11">
    <source>
        <dbReference type="EMBL" id="PIE62373.1"/>
    </source>
</evidence>
<comment type="catalytic activity">
    <reaction evidence="8">
        <text>L-valine + 2-oxoglutarate = 3-methyl-2-oxobutanoate + L-glutamate</text>
        <dbReference type="Rhea" id="RHEA:24813"/>
        <dbReference type="ChEBI" id="CHEBI:11851"/>
        <dbReference type="ChEBI" id="CHEBI:16810"/>
        <dbReference type="ChEBI" id="CHEBI:29985"/>
        <dbReference type="ChEBI" id="CHEBI:57762"/>
        <dbReference type="EC" id="2.6.1.42"/>
    </reaction>
</comment>
<dbReference type="Pfam" id="PF01063">
    <property type="entry name" value="Aminotran_4"/>
    <property type="match status" value="1"/>
</dbReference>
<protein>
    <recommendedName>
        <fullName evidence="6">branched-chain-amino-acid transaminase</fullName>
        <ecNumber evidence="6">2.6.1.42</ecNumber>
    </recommendedName>
</protein>
<keyword evidence="7" id="KW-0663">Pyridoxal phosphate</keyword>
<evidence type="ECO:0000256" key="6">
    <source>
        <dbReference type="ARBA" id="ARBA00013053"/>
    </source>
</evidence>
<evidence type="ECO:0000256" key="9">
    <source>
        <dbReference type="ARBA" id="ARBA00048798"/>
    </source>
</evidence>
<proteinExistence type="inferred from homology"/>
<dbReference type="GO" id="GO:0046394">
    <property type="term" value="P:carboxylic acid biosynthetic process"/>
    <property type="evidence" value="ECO:0007669"/>
    <property type="project" value="UniProtKB-ARBA"/>
</dbReference>
<dbReference type="EC" id="2.6.1.42" evidence="6"/>
<dbReference type="PANTHER" id="PTHR42743">
    <property type="entry name" value="AMINO-ACID AMINOTRANSFERASE"/>
    <property type="match status" value="1"/>
</dbReference>
<evidence type="ECO:0000256" key="5">
    <source>
        <dbReference type="ARBA" id="ARBA00009320"/>
    </source>
</evidence>
<accession>A0A2G6MQK3</accession>
<dbReference type="Proteomes" id="UP000231203">
    <property type="component" value="Unassembled WGS sequence"/>
</dbReference>
<dbReference type="GO" id="GO:0004084">
    <property type="term" value="F:branched-chain-amino-acid transaminase activity"/>
    <property type="evidence" value="ECO:0007669"/>
    <property type="project" value="UniProtKB-EC"/>
</dbReference>
<dbReference type="Gene3D" id="3.20.10.10">
    <property type="entry name" value="D-amino Acid Aminotransferase, subunit A, domain 2"/>
    <property type="match status" value="1"/>
</dbReference>
<evidence type="ECO:0000256" key="1">
    <source>
        <dbReference type="ARBA" id="ARBA00001933"/>
    </source>
</evidence>
<evidence type="ECO:0000256" key="7">
    <source>
        <dbReference type="ARBA" id="ARBA00022898"/>
    </source>
</evidence>